<proteinExistence type="predicted"/>
<feature type="compositionally biased region" description="Basic and acidic residues" evidence="1">
    <location>
        <begin position="80"/>
        <end position="94"/>
    </location>
</feature>
<sequence>MNEAEDIYFSFRYILPLPKSNAEMILFLSRALNRVDFYPRDWIALNTQLRICIQDIMNDIVHPYLVQKQIESIITQASQKQKERDKELDKRKLNENVSSKSNPSIPKVKQSNVSLISSPFPSPKIQQNVTQTTNLSQSSLGIQISSSSQSLTQSLRPFHASTSSPQLMSTSSFTQQYHIKMKHLYKSAVALILLPTYSSMFRPSKESITRREREQREEYQRATKKAQEEAALKQGQSVSQPSAKNMLKNLLPALSAQDFAQPTEVAKKQQGNQQEKGQISHLLNKGNPLQQHPTKLTEQQDDYLPPPSTPPPTTQNSPPPSPTNTPPPPSPSNTPPMDNIIPSSPPPPMDIDITQNGTINRSKGGVNIIDSNNISKSNTENKSKVEDDILPPPDEPYDEQKQSGIDSTPSSPPHNDYKGGQDVPLNENHQIESLNQISNDNIFDPPNSQIPESDQPINEDQPIIPDVITRVAQKNVNEKLSIMIKSSQFVDIPSAAQTGQSKAIEIFVNLIKQHITSFKNEIINVIKKDMNETQGNFSNIEFEQLQNGMKEGIIEVLYPILKLALCLPTCLFGDQSMSKKILAFVIDAEFWRWRTIRIREQKIRQLNQSQSSLSNVTDRDLDELKKSTMNALQKLNTKGVLNAPLIKAEVFQSNLHGMVSLFRKDADEEWAQIYHVSEKEREISAKVLSNFQTEVIGELNKL</sequence>
<organism evidence="2 3">
    <name type="scientific">Streblomastix strix</name>
    <dbReference type="NCBI Taxonomy" id="222440"/>
    <lineage>
        <taxon>Eukaryota</taxon>
        <taxon>Metamonada</taxon>
        <taxon>Preaxostyla</taxon>
        <taxon>Oxymonadida</taxon>
        <taxon>Streblomastigidae</taxon>
        <taxon>Streblomastix</taxon>
    </lineage>
</organism>
<dbReference type="EMBL" id="SNRW01018417">
    <property type="protein sequence ID" value="KAA6367356.1"/>
    <property type="molecule type" value="Genomic_DNA"/>
</dbReference>
<gene>
    <name evidence="2" type="ORF">EZS28_037117</name>
</gene>
<dbReference type="AlphaFoldDB" id="A0A5J4U8X3"/>
<evidence type="ECO:0000313" key="3">
    <source>
        <dbReference type="Proteomes" id="UP000324800"/>
    </source>
</evidence>
<feature type="compositionally biased region" description="Low complexity" evidence="1">
    <location>
        <begin position="367"/>
        <end position="378"/>
    </location>
</feature>
<feature type="region of interest" description="Disordered" evidence="1">
    <location>
        <begin position="78"/>
        <end position="108"/>
    </location>
</feature>
<feature type="compositionally biased region" description="Basic and acidic residues" evidence="1">
    <location>
        <begin position="203"/>
        <end position="231"/>
    </location>
</feature>
<feature type="compositionally biased region" description="Polar residues" evidence="1">
    <location>
        <begin position="95"/>
        <end position="108"/>
    </location>
</feature>
<protein>
    <recommendedName>
        <fullName evidence="4">PXA domain-containing protein</fullName>
    </recommendedName>
</protein>
<comment type="caution">
    <text evidence="2">The sequence shown here is derived from an EMBL/GenBank/DDBJ whole genome shotgun (WGS) entry which is preliminary data.</text>
</comment>
<feature type="region of interest" description="Disordered" evidence="1">
    <location>
        <begin position="203"/>
        <end position="241"/>
    </location>
</feature>
<feature type="compositionally biased region" description="Pro residues" evidence="1">
    <location>
        <begin position="304"/>
        <end position="334"/>
    </location>
</feature>
<evidence type="ECO:0000256" key="1">
    <source>
        <dbReference type="SAM" id="MobiDB-lite"/>
    </source>
</evidence>
<dbReference type="Proteomes" id="UP000324800">
    <property type="component" value="Unassembled WGS sequence"/>
</dbReference>
<reference evidence="2 3" key="1">
    <citation type="submission" date="2019-03" db="EMBL/GenBank/DDBJ databases">
        <title>Single cell metagenomics reveals metabolic interactions within the superorganism composed of flagellate Streblomastix strix and complex community of Bacteroidetes bacteria on its surface.</title>
        <authorList>
            <person name="Treitli S.C."/>
            <person name="Kolisko M."/>
            <person name="Husnik F."/>
            <person name="Keeling P."/>
            <person name="Hampl V."/>
        </authorList>
    </citation>
    <scope>NUCLEOTIDE SEQUENCE [LARGE SCALE GENOMIC DNA]</scope>
    <source>
        <strain evidence="2">ST1C</strain>
    </source>
</reference>
<evidence type="ECO:0000313" key="2">
    <source>
        <dbReference type="EMBL" id="KAA6367356.1"/>
    </source>
</evidence>
<feature type="region of interest" description="Disordered" evidence="1">
    <location>
        <begin position="298"/>
        <end position="425"/>
    </location>
</feature>
<accession>A0A5J4U8X3</accession>
<name>A0A5J4U8X3_9EUKA</name>
<evidence type="ECO:0008006" key="4">
    <source>
        <dbReference type="Google" id="ProtNLM"/>
    </source>
</evidence>